<evidence type="ECO:0000256" key="1">
    <source>
        <dbReference type="SAM" id="Phobius"/>
    </source>
</evidence>
<name>A0A0N9VXD6_9GAMM</name>
<organism evidence="2 3">
    <name type="scientific">Acinetobacter equi</name>
    <dbReference type="NCBI Taxonomy" id="1324350"/>
    <lineage>
        <taxon>Bacteria</taxon>
        <taxon>Pseudomonadati</taxon>
        <taxon>Pseudomonadota</taxon>
        <taxon>Gammaproteobacteria</taxon>
        <taxon>Moraxellales</taxon>
        <taxon>Moraxellaceae</taxon>
        <taxon>Acinetobacter</taxon>
    </lineage>
</organism>
<sequence length="108" mass="12404">MPPIDTQVAALAQYHHKRIDEALFKDTTHLGKYGLKLRFKVEEFTKTLSEADRENFYAIYSAELERLAKEDDHHAHDEPETGNLGVIFVVLVIIAVVIYYLFARPLMG</sequence>
<dbReference type="Proteomes" id="UP000064939">
    <property type="component" value="Chromosome"/>
</dbReference>
<protein>
    <submittedName>
        <fullName evidence="2">Uncharacterized protein</fullName>
    </submittedName>
</protein>
<reference evidence="2 3" key="1">
    <citation type="journal article" date="2015" name="Int. J. Syst. Evol. Microbiol.">
        <title>Acinetobacter equi sp. nov. isolated from horse faeces.</title>
        <authorList>
            <person name="Poppel M.T."/>
            <person name="Skiebe E."/>
            <person name="Laue M."/>
            <person name="Bergmann H."/>
            <person name="Ebersberger I."/>
            <person name="Garn T."/>
            <person name="Fruth A."/>
            <person name="Baumgardt S."/>
            <person name="Busse H.J."/>
            <person name="Wilharm G."/>
        </authorList>
    </citation>
    <scope>NUCLEOTIDE SEQUENCE [LARGE SCALE GENOMIC DNA]</scope>
    <source>
        <strain evidence="2 3">114</strain>
    </source>
</reference>
<keyword evidence="1" id="KW-0812">Transmembrane</keyword>
<evidence type="ECO:0000313" key="3">
    <source>
        <dbReference type="Proteomes" id="UP000064939"/>
    </source>
</evidence>
<keyword evidence="1" id="KW-1133">Transmembrane helix</keyword>
<dbReference type="EMBL" id="CP012808">
    <property type="protein sequence ID" value="ALH95937.1"/>
    <property type="molecule type" value="Genomic_DNA"/>
</dbReference>
<keyword evidence="3" id="KW-1185">Reference proteome</keyword>
<dbReference type="STRING" id="1324350.AOY20_10550"/>
<dbReference type="AlphaFoldDB" id="A0A0N9VXD6"/>
<feature type="transmembrane region" description="Helical" evidence="1">
    <location>
        <begin position="84"/>
        <end position="102"/>
    </location>
</feature>
<gene>
    <name evidence="2" type="ORF">AOY20_10550</name>
</gene>
<proteinExistence type="predicted"/>
<dbReference type="KEGG" id="aei:AOY20_10550"/>
<accession>A0A0N9VXD6</accession>
<keyword evidence="1" id="KW-0472">Membrane</keyword>
<evidence type="ECO:0000313" key="2">
    <source>
        <dbReference type="EMBL" id="ALH95937.1"/>
    </source>
</evidence>